<dbReference type="OrthoDB" id="3173at2759"/>
<keyword evidence="6" id="KW-0539">Nucleus</keyword>
<protein>
    <recommendedName>
        <fullName evidence="9">tRNA-uridine aminocarboxypropyltransferase 1</fullName>
        <ecNumber evidence="2">2.5.1.25</ecNumber>
    </recommendedName>
    <alternativeName>
        <fullName evidence="10">DTW domain-containing protein 1</fullName>
    </alternativeName>
</protein>
<evidence type="ECO:0000256" key="3">
    <source>
        <dbReference type="ARBA" id="ARBA00022679"/>
    </source>
</evidence>
<evidence type="ECO:0000259" key="12">
    <source>
        <dbReference type="SMART" id="SM01144"/>
    </source>
</evidence>
<dbReference type="EMBL" id="BMAO01007740">
    <property type="protein sequence ID" value="GFR18167.1"/>
    <property type="molecule type" value="Genomic_DNA"/>
</dbReference>
<dbReference type="InterPro" id="IPR005636">
    <property type="entry name" value="DTW"/>
</dbReference>
<dbReference type="Pfam" id="PF03942">
    <property type="entry name" value="DTW"/>
    <property type="match status" value="1"/>
</dbReference>
<evidence type="ECO:0000256" key="9">
    <source>
        <dbReference type="ARBA" id="ARBA00039242"/>
    </source>
</evidence>
<proteinExistence type="inferred from homology"/>
<comment type="caution">
    <text evidence="13">The sequence shown here is derived from an EMBL/GenBank/DDBJ whole genome shotgun (WGS) entry which is preliminary data.</text>
</comment>
<comment type="catalytic activity">
    <reaction evidence="11">
        <text>a uridine in tRNA + S-adenosyl-L-methionine = a 3-[(3S)-3-amino-3-carboxypropyl]uridine in tRNA + S-methyl-5'-thioadenosine + H(+)</text>
        <dbReference type="Rhea" id="RHEA:62432"/>
        <dbReference type="Rhea" id="RHEA-COMP:13339"/>
        <dbReference type="Rhea" id="RHEA-COMP:16092"/>
        <dbReference type="ChEBI" id="CHEBI:15378"/>
        <dbReference type="ChEBI" id="CHEBI:17509"/>
        <dbReference type="ChEBI" id="CHEBI:59789"/>
        <dbReference type="ChEBI" id="CHEBI:65315"/>
        <dbReference type="ChEBI" id="CHEBI:82930"/>
        <dbReference type="EC" id="2.5.1.25"/>
    </reaction>
</comment>
<dbReference type="GO" id="GO:0006400">
    <property type="term" value="P:tRNA modification"/>
    <property type="evidence" value="ECO:0007669"/>
    <property type="project" value="TreeGrafter"/>
</dbReference>
<sequence>MQSSTESPRKLFIESSSFYRNCKAEDPFSSMRIDDSSFLDSIPTRGTCPACKRSRKYYCYTCYIPVKEVSERLPKVSLPVKIDIIKHPKEVDGKSTSAHAAVLAPDDVKIYNYPDFPSYENEKVLLIFPGKSAVPFQEWWDQQIHPHEYHCETKSNKNLCSSFGLLNHEETNPNHQNTSVPCSDQNDSCDRLSFKEVEKSLCLQFSKVIFIDCTWRQSKAMYSDPRLRSLPCVVLSSYISLFWRPQRGKPDTYLATIEAVYYFLRELDSLMYPSEVYSGEFDNLLFFFKFWYFKLRSVYDVSIAEKCLLSK</sequence>
<evidence type="ECO:0000256" key="8">
    <source>
        <dbReference type="ARBA" id="ARBA00038290"/>
    </source>
</evidence>
<dbReference type="EC" id="2.5.1.25" evidence="2"/>
<evidence type="ECO:0000313" key="14">
    <source>
        <dbReference type="Proteomes" id="UP000887116"/>
    </source>
</evidence>
<dbReference type="GO" id="GO:0005634">
    <property type="term" value="C:nucleus"/>
    <property type="evidence" value="ECO:0007669"/>
    <property type="project" value="UniProtKB-SubCell"/>
</dbReference>
<keyword evidence="14" id="KW-1185">Reference proteome</keyword>
<dbReference type="GO" id="GO:0016432">
    <property type="term" value="F:tRNA-uridine aminocarboxypropyltransferase activity"/>
    <property type="evidence" value="ECO:0007669"/>
    <property type="project" value="UniProtKB-EC"/>
</dbReference>
<keyword evidence="3" id="KW-0808">Transferase</keyword>
<dbReference type="InterPro" id="IPR051521">
    <property type="entry name" value="tRNA_Mod/Golgi_Maint"/>
</dbReference>
<keyword evidence="5" id="KW-0819">tRNA processing</keyword>
<evidence type="ECO:0000256" key="1">
    <source>
        <dbReference type="ARBA" id="ARBA00004123"/>
    </source>
</evidence>
<comment type="function">
    <text evidence="7">Catalyzes the formation of 3-(3-amino-3-carboxypropyl)uridine (acp3U) at position 20 in the D-loop of several cytoplasmic tRNAs (acp3U(20)).</text>
</comment>
<evidence type="ECO:0000256" key="10">
    <source>
        <dbReference type="ARBA" id="ARBA00042508"/>
    </source>
</evidence>
<accession>A0A8X6H6Z6</accession>
<evidence type="ECO:0000256" key="6">
    <source>
        <dbReference type="ARBA" id="ARBA00023242"/>
    </source>
</evidence>
<evidence type="ECO:0000256" key="7">
    <source>
        <dbReference type="ARBA" id="ARBA00037050"/>
    </source>
</evidence>
<evidence type="ECO:0000256" key="11">
    <source>
        <dbReference type="ARBA" id="ARBA00048718"/>
    </source>
</evidence>
<evidence type="ECO:0000256" key="5">
    <source>
        <dbReference type="ARBA" id="ARBA00022694"/>
    </source>
</evidence>
<evidence type="ECO:0000256" key="4">
    <source>
        <dbReference type="ARBA" id="ARBA00022691"/>
    </source>
</evidence>
<dbReference type="PANTHER" id="PTHR15627:SF8">
    <property type="entry name" value="TRNA-URIDINE AMINOCARBOXYPROPYLTRANSFERASE 1"/>
    <property type="match status" value="1"/>
</dbReference>
<gene>
    <name evidence="13" type="primary">dtwd1</name>
    <name evidence="13" type="ORF">TNCT_497881</name>
</gene>
<dbReference type="AlphaFoldDB" id="A0A8X6H6Z6"/>
<evidence type="ECO:0000256" key="2">
    <source>
        <dbReference type="ARBA" id="ARBA00012386"/>
    </source>
</evidence>
<keyword evidence="4" id="KW-0949">S-adenosyl-L-methionine</keyword>
<comment type="subcellular location">
    <subcellularLocation>
        <location evidence="1">Nucleus</location>
    </subcellularLocation>
</comment>
<evidence type="ECO:0000313" key="13">
    <source>
        <dbReference type="EMBL" id="GFR18167.1"/>
    </source>
</evidence>
<dbReference type="SMART" id="SM01144">
    <property type="entry name" value="DTW"/>
    <property type="match status" value="1"/>
</dbReference>
<dbReference type="Proteomes" id="UP000887116">
    <property type="component" value="Unassembled WGS sequence"/>
</dbReference>
<organism evidence="13 14">
    <name type="scientific">Trichonephila clavata</name>
    <name type="common">Joro spider</name>
    <name type="synonym">Nephila clavata</name>
    <dbReference type="NCBI Taxonomy" id="2740835"/>
    <lineage>
        <taxon>Eukaryota</taxon>
        <taxon>Metazoa</taxon>
        <taxon>Ecdysozoa</taxon>
        <taxon>Arthropoda</taxon>
        <taxon>Chelicerata</taxon>
        <taxon>Arachnida</taxon>
        <taxon>Araneae</taxon>
        <taxon>Araneomorphae</taxon>
        <taxon>Entelegynae</taxon>
        <taxon>Araneoidea</taxon>
        <taxon>Nephilidae</taxon>
        <taxon>Trichonephila</taxon>
    </lineage>
</organism>
<reference evidence="13" key="1">
    <citation type="submission" date="2020-07" db="EMBL/GenBank/DDBJ databases">
        <title>Multicomponent nature underlies the extraordinary mechanical properties of spider dragline silk.</title>
        <authorList>
            <person name="Kono N."/>
            <person name="Nakamura H."/>
            <person name="Mori M."/>
            <person name="Yoshida Y."/>
            <person name="Ohtoshi R."/>
            <person name="Malay A.D."/>
            <person name="Moran D.A.P."/>
            <person name="Tomita M."/>
            <person name="Numata K."/>
            <person name="Arakawa K."/>
        </authorList>
    </citation>
    <scope>NUCLEOTIDE SEQUENCE</scope>
</reference>
<feature type="domain" description="DTW" evidence="12">
    <location>
        <begin position="55"/>
        <end position="300"/>
    </location>
</feature>
<comment type="similarity">
    <text evidence="8">Belongs to the TDD superfamily. DTWD1 family.</text>
</comment>
<name>A0A8X6H6Z6_TRICU</name>
<dbReference type="PANTHER" id="PTHR15627">
    <property type="entry name" value="NATURAL KILLER CELL-SPECIFIC ANTIGEN KLIP1"/>
    <property type="match status" value="1"/>
</dbReference>